<keyword evidence="2" id="KW-1185">Reference proteome</keyword>
<protein>
    <submittedName>
        <fullName evidence="1">Uncharacterized protein</fullName>
    </submittedName>
</protein>
<organism evidence="1 2">
    <name type="scientific">Bos mutus</name>
    <name type="common">wild yak</name>
    <dbReference type="NCBI Taxonomy" id="72004"/>
    <lineage>
        <taxon>Eukaryota</taxon>
        <taxon>Metazoa</taxon>
        <taxon>Chordata</taxon>
        <taxon>Craniata</taxon>
        <taxon>Vertebrata</taxon>
        <taxon>Euteleostomi</taxon>
        <taxon>Mammalia</taxon>
        <taxon>Eutheria</taxon>
        <taxon>Laurasiatheria</taxon>
        <taxon>Artiodactyla</taxon>
        <taxon>Ruminantia</taxon>
        <taxon>Pecora</taxon>
        <taxon>Bovidae</taxon>
        <taxon>Bovinae</taxon>
        <taxon>Bos</taxon>
    </lineage>
</organism>
<gene>
    <name evidence="1" type="ORF">E5288_WYG004974</name>
</gene>
<dbReference type="AlphaFoldDB" id="A0A6B0QXM1"/>
<comment type="caution">
    <text evidence="1">The sequence shown here is derived from an EMBL/GenBank/DDBJ whole genome shotgun (WGS) entry which is preliminary data.</text>
</comment>
<reference evidence="1" key="1">
    <citation type="submission" date="2019-10" db="EMBL/GenBank/DDBJ databases">
        <title>The sequence and de novo assembly of the wild yak genome.</title>
        <authorList>
            <person name="Liu Y."/>
        </authorList>
    </citation>
    <scope>NUCLEOTIDE SEQUENCE [LARGE SCALE GENOMIC DNA]</scope>
    <source>
        <strain evidence="1">WY2019</strain>
    </source>
</reference>
<sequence>MRLSLLPHLDGQGIVLERDLRQPQPEQLPRLSANHTNMKRGMRHLLGFHAEARFPAPPPPGHLSTGHVESGISSCGEAISPVQGSAISWQTCRLLNTICWRKRGRFASRLEVRSRVCGKEKQHHKIVPDACLLWWAAQRFCRPPPHPATYPCNKGASNEAMVQIIQRPDSPQSRSASQASDGSDRLTLHVTVSGTVVLSTASRLNFTPPEIYRVTPLMFPTESLMTPCKVSDSTE</sequence>
<evidence type="ECO:0000313" key="1">
    <source>
        <dbReference type="EMBL" id="MXQ81812.1"/>
    </source>
</evidence>
<name>A0A6B0QXM1_9CETA</name>
<dbReference type="Proteomes" id="UP000322234">
    <property type="component" value="Unassembled WGS sequence"/>
</dbReference>
<evidence type="ECO:0000313" key="2">
    <source>
        <dbReference type="Proteomes" id="UP000322234"/>
    </source>
</evidence>
<proteinExistence type="predicted"/>
<accession>A0A6B0QXM1</accession>
<dbReference type="EMBL" id="VBQZ03000009">
    <property type="protein sequence ID" value="MXQ81812.1"/>
    <property type="molecule type" value="Genomic_DNA"/>
</dbReference>